<comment type="subcellular location">
    <subcellularLocation>
        <location evidence="1 9">Cell inner membrane</location>
        <topology evidence="1 9">Single-pass membrane protein</topology>
    </subcellularLocation>
</comment>
<accession>A0A558R4G6</accession>
<evidence type="ECO:0000256" key="1">
    <source>
        <dbReference type="ARBA" id="ARBA00004377"/>
    </source>
</evidence>
<keyword evidence="5 9" id="KW-0997">Cell inner membrane</keyword>
<evidence type="ECO:0000313" key="11">
    <source>
        <dbReference type="EMBL" id="TVV74232.1"/>
    </source>
</evidence>
<dbReference type="NCBIfam" id="TIGR01707">
    <property type="entry name" value="gspI"/>
    <property type="match status" value="1"/>
</dbReference>
<keyword evidence="8 9" id="KW-0472">Membrane</keyword>
<evidence type="ECO:0000256" key="9">
    <source>
        <dbReference type="RuleBase" id="RU368030"/>
    </source>
</evidence>
<evidence type="ECO:0000256" key="5">
    <source>
        <dbReference type="ARBA" id="ARBA00022519"/>
    </source>
</evidence>
<organism evidence="11 12">
    <name type="scientific">Alterirhizorhabdus solaris</name>
    <dbReference type="NCBI Taxonomy" id="2529389"/>
    <lineage>
        <taxon>Bacteria</taxon>
        <taxon>Pseudomonadati</taxon>
        <taxon>Pseudomonadota</taxon>
        <taxon>Alphaproteobacteria</taxon>
        <taxon>Sphingomonadales</taxon>
        <taxon>Rhizorhabdaceae</taxon>
        <taxon>Alterirhizorhabdus</taxon>
    </lineage>
</organism>
<reference evidence="11 12" key="1">
    <citation type="submission" date="2019-07" db="EMBL/GenBank/DDBJ databases">
        <title>Sphingomonas solaris sp. nov., isolated from a solar panel from Boston, Massachusetts.</title>
        <authorList>
            <person name="Tanner K."/>
            <person name="Pascual J."/>
            <person name="Mancuso C."/>
            <person name="Pereto J."/>
            <person name="Khalil A."/>
            <person name="Vilanova C."/>
        </authorList>
    </citation>
    <scope>NUCLEOTIDE SEQUENCE [LARGE SCALE GENOMIC DNA]</scope>
    <source>
        <strain evidence="11 12">R4DWN</strain>
    </source>
</reference>
<evidence type="ECO:0000256" key="7">
    <source>
        <dbReference type="ARBA" id="ARBA00022989"/>
    </source>
</evidence>
<keyword evidence="6 9" id="KW-0812">Transmembrane</keyword>
<evidence type="ECO:0000256" key="4">
    <source>
        <dbReference type="ARBA" id="ARBA00022481"/>
    </source>
</evidence>
<dbReference type="AlphaFoldDB" id="A0A558R4G6"/>
<dbReference type="Proteomes" id="UP000318681">
    <property type="component" value="Unassembled WGS sequence"/>
</dbReference>
<evidence type="ECO:0000256" key="8">
    <source>
        <dbReference type="ARBA" id="ARBA00023136"/>
    </source>
</evidence>
<keyword evidence="3" id="KW-1003">Cell membrane</keyword>
<dbReference type="GO" id="GO:0015627">
    <property type="term" value="C:type II protein secretion system complex"/>
    <property type="evidence" value="ECO:0007669"/>
    <property type="project" value="UniProtKB-UniRule"/>
</dbReference>
<keyword evidence="12" id="KW-1185">Reference proteome</keyword>
<dbReference type="Gene3D" id="3.30.1300.30">
    <property type="entry name" value="GSPII I/J protein-like"/>
    <property type="match status" value="1"/>
</dbReference>
<evidence type="ECO:0000256" key="2">
    <source>
        <dbReference type="ARBA" id="ARBA00008358"/>
    </source>
</evidence>
<keyword evidence="7 9" id="KW-1133">Transmembrane helix</keyword>
<feature type="transmembrane region" description="Helical" evidence="9">
    <location>
        <begin position="32"/>
        <end position="53"/>
    </location>
</feature>
<comment type="function">
    <text evidence="9">Component of the type II secretion system required for the energy-dependent secretion of extracellular factors such as proteases and toxins from the periplasm.</text>
</comment>
<dbReference type="NCBIfam" id="TIGR02532">
    <property type="entry name" value="IV_pilin_GFxxxE"/>
    <property type="match status" value="1"/>
</dbReference>
<dbReference type="RefSeq" id="WP_145151035.1">
    <property type="nucleotide sequence ID" value="NZ_VNIM01000036.1"/>
</dbReference>
<dbReference type="PANTHER" id="PTHR38779">
    <property type="entry name" value="TYPE II SECRETION SYSTEM PROTEIN I-RELATED"/>
    <property type="match status" value="1"/>
</dbReference>
<dbReference type="PROSITE" id="PS00409">
    <property type="entry name" value="PROKAR_NTER_METHYL"/>
    <property type="match status" value="1"/>
</dbReference>
<comment type="PTM">
    <text evidence="9">Cleaved by prepilin peptidase.</text>
</comment>
<evidence type="ECO:0000256" key="3">
    <source>
        <dbReference type="ARBA" id="ARBA00022475"/>
    </source>
</evidence>
<dbReference type="InterPro" id="IPR045584">
    <property type="entry name" value="Pilin-like"/>
</dbReference>
<gene>
    <name evidence="11" type="primary">gspI</name>
    <name evidence="11" type="ORF">FOY91_10315</name>
</gene>
<sequence length="146" mass="15708">MSRADLSPSAVEGARAGRVSRLRSTQGQRQSGFTLIEMMVALAIFSLAALALLRLEGATVAQTAILADRTIGQIVARNIAVEALTERDAPPRGILTGQERNAGRTWLWVRTVTPTPDPRVRRIDVSVSDAAGQRAGMLTVFRLSLT</sequence>
<comment type="similarity">
    <text evidence="2 9">Belongs to the GSP I family.</text>
</comment>
<dbReference type="PANTHER" id="PTHR38779:SF2">
    <property type="entry name" value="TYPE II SECRETION SYSTEM PROTEIN I-RELATED"/>
    <property type="match status" value="1"/>
</dbReference>
<name>A0A558R4G6_9SPHN</name>
<evidence type="ECO:0000256" key="6">
    <source>
        <dbReference type="ARBA" id="ARBA00022692"/>
    </source>
</evidence>
<comment type="subunit">
    <text evidence="9">Type II secretion is composed of four main components: the outer membrane complex, the inner membrane complex, the cytoplasmic secretion ATPase and the periplasm-spanning pseudopilus.</text>
</comment>
<dbReference type="GO" id="GO:0015628">
    <property type="term" value="P:protein secretion by the type II secretion system"/>
    <property type="evidence" value="ECO:0007669"/>
    <property type="project" value="UniProtKB-UniRule"/>
</dbReference>
<dbReference type="InterPro" id="IPR012902">
    <property type="entry name" value="N_methyl_site"/>
</dbReference>
<proteinExistence type="inferred from homology"/>
<comment type="caution">
    <text evidence="11">The sequence shown here is derived from an EMBL/GenBank/DDBJ whole genome shotgun (WGS) entry which is preliminary data.</text>
</comment>
<dbReference type="GO" id="GO:0005886">
    <property type="term" value="C:plasma membrane"/>
    <property type="evidence" value="ECO:0007669"/>
    <property type="project" value="UniProtKB-SubCell"/>
</dbReference>
<evidence type="ECO:0000259" key="10">
    <source>
        <dbReference type="Pfam" id="PF02501"/>
    </source>
</evidence>
<dbReference type="SUPFAM" id="SSF54523">
    <property type="entry name" value="Pili subunits"/>
    <property type="match status" value="1"/>
</dbReference>
<dbReference type="EMBL" id="VNIM01000036">
    <property type="protein sequence ID" value="TVV74232.1"/>
    <property type="molecule type" value="Genomic_DNA"/>
</dbReference>
<dbReference type="Pfam" id="PF07963">
    <property type="entry name" value="N_methyl"/>
    <property type="match status" value="1"/>
</dbReference>
<dbReference type="OrthoDB" id="7189314at2"/>
<keyword evidence="4 9" id="KW-0488">Methylation</keyword>
<dbReference type="Pfam" id="PF02501">
    <property type="entry name" value="T2SSI"/>
    <property type="match status" value="1"/>
</dbReference>
<dbReference type="InterPro" id="IPR010052">
    <property type="entry name" value="T2SS_protein-GspI"/>
</dbReference>
<feature type="domain" description="Type II secretion system protein GspI C-terminal" evidence="10">
    <location>
        <begin position="66"/>
        <end position="138"/>
    </location>
</feature>
<dbReference type="InterPro" id="IPR003413">
    <property type="entry name" value="T2SS_GspI_C"/>
</dbReference>
<evidence type="ECO:0000313" key="12">
    <source>
        <dbReference type="Proteomes" id="UP000318681"/>
    </source>
</evidence>
<protein>
    <recommendedName>
        <fullName evidence="9">Type II secretion system protein I</fullName>
        <shortName evidence="9">T2SS minor pseudopilin I</shortName>
    </recommendedName>
</protein>